<gene>
    <name evidence="5" type="ORF">PoB_002043900</name>
</gene>
<feature type="repeat" description="ANK" evidence="3">
    <location>
        <begin position="68"/>
        <end position="100"/>
    </location>
</feature>
<feature type="repeat" description="ANK" evidence="3">
    <location>
        <begin position="134"/>
        <end position="166"/>
    </location>
</feature>
<feature type="region of interest" description="Disordered" evidence="4">
    <location>
        <begin position="558"/>
        <end position="577"/>
    </location>
</feature>
<feature type="repeat" description="ANK" evidence="3">
    <location>
        <begin position="337"/>
        <end position="369"/>
    </location>
</feature>
<evidence type="ECO:0000313" key="5">
    <source>
        <dbReference type="EMBL" id="GFN93933.1"/>
    </source>
</evidence>
<feature type="repeat" description="ANK" evidence="3">
    <location>
        <begin position="167"/>
        <end position="199"/>
    </location>
</feature>
<dbReference type="AlphaFoldDB" id="A0AAV3ZHQ6"/>
<feature type="repeat" description="ANK" evidence="3">
    <location>
        <begin position="35"/>
        <end position="67"/>
    </location>
</feature>
<protein>
    <submittedName>
        <fullName evidence="5">Ankyrin-1</fullName>
    </submittedName>
</protein>
<keyword evidence="1" id="KW-0677">Repeat</keyword>
<feature type="region of interest" description="Disordered" evidence="4">
    <location>
        <begin position="449"/>
        <end position="514"/>
    </location>
</feature>
<dbReference type="EMBL" id="BLXT01002375">
    <property type="protein sequence ID" value="GFN93933.1"/>
    <property type="molecule type" value="Genomic_DNA"/>
</dbReference>
<dbReference type="SUPFAM" id="SSF48403">
    <property type="entry name" value="Ankyrin repeat"/>
    <property type="match status" value="1"/>
</dbReference>
<feature type="repeat" description="ANK" evidence="3">
    <location>
        <begin position="304"/>
        <end position="332"/>
    </location>
</feature>
<keyword evidence="2 3" id="KW-0040">ANK repeat</keyword>
<dbReference type="PANTHER" id="PTHR24171:SF8">
    <property type="entry name" value="BRCA1-ASSOCIATED RING DOMAIN PROTEIN 1"/>
    <property type="match status" value="1"/>
</dbReference>
<sequence>MERNPILQALEKGEIEKAISFIEEEEFVSITSVKTQSDIFYAAARHGQESIIKLLLSKGCDINGVNSREQTALYSACHSKNIEVIRTLLQNGASINQPTKHGKTPLEAACIHRKGDVVEFLLQNGASLHIKTNQGYTPLSLAAFKNDSQICKLLLQQGASVDESIAGGLTPLMISAQKGHCDAARILLKAKANVDKKDEKGFTSLMLAAQWGHLQFVELLLPHIGSDCINATDNNGFCATMLATHKGHLNIVKLLLCHTNPDLLSIRKRTNILMLAVDGGHTYVVDYLLSIKHGRNLVNQLTCNGDCALHLAAQNGSYEITELLLKNGAMVDCYCGTGHLPLMLASYFGHASVVQLLIENDAQVDLPMARDGTCTALMIAIDQDHLEIVEILLKNGATLTEMAKRMAENKNDVSILEVLKTYEKKALSEEQIAARISPPNVFALQREEKKKDLSDANPDAGDKAEGTNVSSKQHNTVTDKSAVKKRKIAGEGEATATPCQHSHHSLSEDQNSKGVIDLPATGAAESRRFKSESACCPWPKDGSSGNAVSSPTTAACASGTAATEHPPGFTHSASAPGDLEHMSMSHYTLSDLQQLITNLPADHQKNINIINVAFYDQKTVHIKGSQTIGLNQVNIHNNRSKQPATPSSSGERQHSSSSSSDDNGDDNNT</sequence>
<dbReference type="SMART" id="SM00248">
    <property type="entry name" value="ANK"/>
    <property type="match status" value="11"/>
</dbReference>
<organism evidence="5 6">
    <name type="scientific">Plakobranchus ocellatus</name>
    <dbReference type="NCBI Taxonomy" id="259542"/>
    <lineage>
        <taxon>Eukaryota</taxon>
        <taxon>Metazoa</taxon>
        <taxon>Spiralia</taxon>
        <taxon>Lophotrochozoa</taxon>
        <taxon>Mollusca</taxon>
        <taxon>Gastropoda</taxon>
        <taxon>Heterobranchia</taxon>
        <taxon>Euthyneura</taxon>
        <taxon>Panpulmonata</taxon>
        <taxon>Sacoglossa</taxon>
        <taxon>Placobranchoidea</taxon>
        <taxon>Plakobranchidae</taxon>
        <taxon>Plakobranchus</taxon>
    </lineage>
</organism>
<feature type="compositionally biased region" description="Low complexity" evidence="4">
    <location>
        <begin position="647"/>
        <end position="660"/>
    </location>
</feature>
<reference evidence="5 6" key="1">
    <citation type="journal article" date="2021" name="Elife">
        <title>Chloroplast acquisition without the gene transfer in kleptoplastic sea slugs, Plakobranchus ocellatus.</title>
        <authorList>
            <person name="Maeda T."/>
            <person name="Takahashi S."/>
            <person name="Yoshida T."/>
            <person name="Shimamura S."/>
            <person name="Takaki Y."/>
            <person name="Nagai Y."/>
            <person name="Toyoda A."/>
            <person name="Suzuki Y."/>
            <person name="Arimoto A."/>
            <person name="Ishii H."/>
            <person name="Satoh N."/>
            <person name="Nishiyama T."/>
            <person name="Hasebe M."/>
            <person name="Maruyama T."/>
            <person name="Minagawa J."/>
            <person name="Obokata J."/>
            <person name="Shigenobu S."/>
        </authorList>
    </citation>
    <scope>NUCLEOTIDE SEQUENCE [LARGE SCALE GENOMIC DNA]</scope>
</reference>
<comment type="caution">
    <text evidence="5">The sequence shown here is derived from an EMBL/GenBank/DDBJ whole genome shotgun (WGS) entry which is preliminary data.</text>
</comment>
<dbReference type="InterPro" id="IPR002110">
    <property type="entry name" value="Ankyrin_rpt"/>
</dbReference>
<dbReference type="Pfam" id="PF12796">
    <property type="entry name" value="Ank_2"/>
    <property type="match status" value="3"/>
</dbReference>
<dbReference type="InterPro" id="IPR036770">
    <property type="entry name" value="Ankyrin_rpt-contain_sf"/>
</dbReference>
<dbReference type="Pfam" id="PF13637">
    <property type="entry name" value="Ank_4"/>
    <property type="match status" value="1"/>
</dbReference>
<feature type="repeat" description="ANK" evidence="3">
    <location>
        <begin position="372"/>
        <end position="404"/>
    </location>
</feature>
<evidence type="ECO:0000256" key="4">
    <source>
        <dbReference type="SAM" id="MobiDB-lite"/>
    </source>
</evidence>
<evidence type="ECO:0000256" key="2">
    <source>
        <dbReference type="ARBA" id="ARBA00023043"/>
    </source>
</evidence>
<feature type="compositionally biased region" description="Polar residues" evidence="4">
    <location>
        <begin position="467"/>
        <end position="479"/>
    </location>
</feature>
<dbReference type="Pfam" id="PF00023">
    <property type="entry name" value="Ank"/>
    <property type="match status" value="1"/>
</dbReference>
<feature type="region of interest" description="Disordered" evidence="4">
    <location>
        <begin position="631"/>
        <end position="669"/>
    </location>
</feature>
<evidence type="ECO:0000256" key="1">
    <source>
        <dbReference type="ARBA" id="ARBA00022737"/>
    </source>
</evidence>
<accession>A0AAV3ZHQ6</accession>
<dbReference type="Gene3D" id="1.25.40.20">
    <property type="entry name" value="Ankyrin repeat-containing domain"/>
    <property type="match status" value="2"/>
</dbReference>
<keyword evidence="6" id="KW-1185">Reference proteome</keyword>
<evidence type="ECO:0000256" key="3">
    <source>
        <dbReference type="PROSITE-ProRule" id="PRU00023"/>
    </source>
</evidence>
<feature type="repeat" description="ANK" evidence="3">
    <location>
        <begin position="101"/>
        <end position="133"/>
    </location>
</feature>
<dbReference type="Proteomes" id="UP000735302">
    <property type="component" value="Unassembled WGS sequence"/>
</dbReference>
<dbReference type="PANTHER" id="PTHR24171">
    <property type="entry name" value="ANKYRIN REPEAT DOMAIN-CONTAINING PROTEIN 39-RELATED"/>
    <property type="match status" value="1"/>
</dbReference>
<feature type="compositionally biased region" description="Basic and acidic residues" evidence="4">
    <location>
        <begin position="449"/>
        <end position="465"/>
    </location>
</feature>
<evidence type="ECO:0000313" key="6">
    <source>
        <dbReference type="Proteomes" id="UP000735302"/>
    </source>
</evidence>
<dbReference type="PROSITE" id="PS50088">
    <property type="entry name" value="ANK_REPEAT"/>
    <property type="match status" value="8"/>
</dbReference>
<name>A0AAV3ZHQ6_9GAST</name>
<dbReference type="PROSITE" id="PS50297">
    <property type="entry name" value="ANK_REP_REGION"/>
    <property type="match status" value="6"/>
</dbReference>
<feature type="compositionally biased region" description="Polar residues" evidence="4">
    <location>
        <begin position="631"/>
        <end position="646"/>
    </location>
</feature>
<proteinExistence type="predicted"/>